<dbReference type="PROSITE" id="PS00194">
    <property type="entry name" value="THIOREDOXIN_1"/>
    <property type="match status" value="2"/>
</dbReference>
<protein>
    <recommendedName>
        <fullName evidence="16 19">Protein disulfide-isomerase</fullName>
        <ecNumber evidence="5 19">5.3.4.1</ecNumber>
    </recommendedName>
</protein>
<feature type="disulfide bond" description="Redox-active" evidence="17">
    <location>
        <begin position="828"/>
        <end position="831"/>
    </location>
</feature>
<evidence type="ECO:0000256" key="14">
    <source>
        <dbReference type="ARBA" id="ARBA00023235"/>
    </source>
</evidence>
<dbReference type="GO" id="GO:0006457">
    <property type="term" value="P:protein folding"/>
    <property type="evidence" value="ECO:0007669"/>
    <property type="project" value="TreeGrafter"/>
</dbReference>
<dbReference type="InterPro" id="IPR007110">
    <property type="entry name" value="Ig-like_dom"/>
</dbReference>
<dbReference type="Pfam" id="PF00085">
    <property type="entry name" value="Thioredoxin"/>
    <property type="match status" value="2"/>
</dbReference>
<keyword evidence="6" id="KW-1003">Cell membrane</keyword>
<dbReference type="InterPro" id="IPR013098">
    <property type="entry name" value="Ig_I-set"/>
</dbReference>
<comment type="similarity">
    <text evidence="4 18">Belongs to the protein disulfide isomerase family.</text>
</comment>
<dbReference type="InterPro" id="IPR036179">
    <property type="entry name" value="Ig-like_dom_sf"/>
</dbReference>
<feature type="domain" description="Ig-like" evidence="22">
    <location>
        <begin position="70"/>
        <end position="181"/>
    </location>
</feature>
<comment type="subcellular location">
    <subcellularLocation>
        <location evidence="2">Cell membrane</location>
        <topology evidence="2">Peripheral membrane protein</topology>
    </subcellularLocation>
    <subcellularLocation>
        <location evidence="3">Endoplasmic reticulum lumen</location>
    </subcellularLocation>
</comment>
<feature type="domain" description="Ig-like" evidence="22">
    <location>
        <begin position="433"/>
        <end position="516"/>
    </location>
</feature>
<dbReference type="InterPro" id="IPR005788">
    <property type="entry name" value="PDI_thioredoxin-like_dom"/>
</dbReference>
<evidence type="ECO:0000256" key="9">
    <source>
        <dbReference type="ARBA" id="ARBA00022824"/>
    </source>
</evidence>
<dbReference type="FunFam" id="3.40.30.10:FF:000042">
    <property type="entry name" value="protein disulfide-isomerase A2"/>
    <property type="match status" value="1"/>
</dbReference>
<keyword evidence="7" id="KW-0732">Signal</keyword>
<evidence type="ECO:0000256" key="12">
    <source>
        <dbReference type="ARBA" id="ARBA00023180"/>
    </source>
</evidence>
<keyword evidence="9" id="KW-0256">Endoplasmic reticulum</keyword>
<dbReference type="CDD" id="cd02961">
    <property type="entry name" value="PDI_a_family"/>
    <property type="match status" value="1"/>
</dbReference>
<dbReference type="Pfam" id="PF13848">
    <property type="entry name" value="Thioredoxin_6"/>
    <property type="match status" value="1"/>
</dbReference>
<dbReference type="Gene3D" id="2.60.40.10">
    <property type="entry name" value="Immunoglobulins"/>
    <property type="match status" value="4"/>
</dbReference>
<dbReference type="SUPFAM" id="SSF48726">
    <property type="entry name" value="Immunoglobulin"/>
    <property type="match status" value="3"/>
</dbReference>
<evidence type="ECO:0000256" key="11">
    <source>
        <dbReference type="ARBA" id="ARBA00023157"/>
    </source>
</evidence>
<feature type="region of interest" description="Disordered" evidence="20">
    <location>
        <begin position="1245"/>
        <end position="1285"/>
    </location>
</feature>
<evidence type="ECO:0000256" key="6">
    <source>
        <dbReference type="ARBA" id="ARBA00022475"/>
    </source>
</evidence>
<feature type="domain" description="Ig-like" evidence="22">
    <location>
        <begin position="618"/>
        <end position="706"/>
    </location>
</feature>
<dbReference type="CDD" id="cd02982">
    <property type="entry name" value="PDI_b'_family"/>
    <property type="match status" value="1"/>
</dbReference>
<gene>
    <name evidence="24" type="ORF">Baya_17073</name>
</gene>
<evidence type="ECO:0000256" key="17">
    <source>
        <dbReference type="PIRSR" id="PIRSR605792-51"/>
    </source>
</evidence>
<dbReference type="Pfam" id="PF07679">
    <property type="entry name" value="I-set"/>
    <property type="match status" value="1"/>
</dbReference>
<keyword evidence="12" id="KW-0325">Glycoprotein</keyword>
<organism evidence="24 25">
    <name type="scientific">Bagarius yarrelli</name>
    <name type="common">Goonch</name>
    <name type="synonym">Bagrus yarrelli</name>
    <dbReference type="NCBI Taxonomy" id="175774"/>
    <lineage>
        <taxon>Eukaryota</taxon>
        <taxon>Metazoa</taxon>
        <taxon>Chordata</taxon>
        <taxon>Craniata</taxon>
        <taxon>Vertebrata</taxon>
        <taxon>Euteleostomi</taxon>
        <taxon>Actinopterygii</taxon>
        <taxon>Neopterygii</taxon>
        <taxon>Teleostei</taxon>
        <taxon>Ostariophysi</taxon>
        <taxon>Siluriformes</taxon>
        <taxon>Sisoridae</taxon>
        <taxon>Sisorinae</taxon>
        <taxon>Bagarius</taxon>
    </lineage>
</organism>
<dbReference type="PROSITE" id="PS50835">
    <property type="entry name" value="IG_LIKE"/>
    <property type="match status" value="4"/>
</dbReference>
<evidence type="ECO:0000256" key="21">
    <source>
        <dbReference type="SAM" id="Phobius"/>
    </source>
</evidence>
<dbReference type="GO" id="GO:0003756">
    <property type="term" value="F:protein disulfide isomerase activity"/>
    <property type="evidence" value="ECO:0007669"/>
    <property type="project" value="UniProtKB-EC"/>
</dbReference>
<dbReference type="InterPro" id="IPR036249">
    <property type="entry name" value="Thioredoxin-like_sf"/>
</dbReference>
<dbReference type="OrthoDB" id="72053at2759"/>
<dbReference type="CDD" id="cd02995">
    <property type="entry name" value="PDI_a_PDI_a'_C"/>
    <property type="match status" value="1"/>
</dbReference>
<evidence type="ECO:0000259" key="23">
    <source>
        <dbReference type="PROSITE" id="PS51352"/>
    </source>
</evidence>
<keyword evidence="10 21" id="KW-0472">Membrane</keyword>
<evidence type="ECO:0000313" key="24">
    <source>
        <dbReference type="EMBL" id="TUT94215.1"/>
    </source>
</evidence>
<evidence type="ECO:0000256" key="7">
    <source>
        <dbReference type="ARBA" id="ARBA00022729"/>
    </source>
</evidence>
<dbReference type="InterPro" id="IPR013783">
    <property type="entry name" value="Ig-like_fold"/>
</dbReference>
<evidence type="ECO:0000256" key="19">
    <source>
        <dbReference type="RuleBase" id="RU361130"/>
    </source>
</evidence>
<dbReference type="GO" id="GO:0005788">
    <property type="term" value="C:endoplasmic reticulum lumen"/>
    <property type="evidence" value="ECO:0007669"/>
    <property type="project" value="UniProtKB-SubCell"/>
</dbReference>
<evidence type="ECO:0000256" key="13">
    <source>
        <dbReference type="ARBA" id="ARBA00023186"/>
    </source>
</evidence>
<name>A0A556VXC3_BAGYA</name>
<dbReference type="PRINTS" id="PR00421">
    <property type="entry name" value="THIOREDOXIN"/>
</dbReference>
<evidence type="ECO:0000256" key="18">
    <source>
        <dbReference type="RuleBase" id="RU004208"/>
    </source>
</evidence>
<evidence type="ECO:0000256" key="3">
    <source>
        <dbReference type="ARBA" id="ARBA00004319"/>
    </source>
</evidence>
<keyword evidence="15 17" id="KW-0676">Redox-active center</keyword>
<feature type="transmembrane region" description="Helical" evidence="21">
    <location>
        <begin position="715"/>
        <end position="733"/>
    </location>
</feature>
<dbReference type="FunFam" id="3.40.30.10:FF:000030">
    <property type="entry name" value="Protein disulfide-isomerase"/>
    <property type="match status" value="1"/>
</dbReference>
<evidence type="ECO:0000256" key="1">
    <source>
        <dbReference type="ARBA" id="ARBA00001182"/>
    </source>
</evidence>
<evidence type="ECO:0000259" key="22">
    <source>
        <dbReference type="PROSITE" id="PS50835"/>
    </source>
</evidence>
<keyword evidence="14 19" id="KW-0413">Isomerase</keyword>
<dbReference type="SMART" id="SM00409">
    <property type="entry name" value="IG"/>
    <property type="match status" value="5"/>
</dbReference>
<dbReference type="PANTHER" id="PTHR18929:SF101">
    <property type="entry name" value="PROTEIN DISULFIDE-ISOMERASE"/>
    <property type="match status" value="1"/>
</dbReference>
<comment type="caution">
    <text evidence="24">The sequence shown here is derived from an EMBL/GenBank/DDBJ whole genome shotgun (WGS) entry which is preliminary data.</text>
</comment>
<dbReference type="Pfam" id="PF13927">
    <property type="entry name" value="Ig_3"/>
    <property type="match status" value="1"/>
</dbReference>
<keyword evidence="21" id="KW-1133">Transmembrane helix</keyword>
<dbReference type="NCBIfam" id="TIGR01126">
    <property type="entry name" value="pdi_dom"/>
    <property type="match status" value="2"/>
</dbReference>
<feature type="compositionally biased region" description="Acidic residues" evidence="20">
    <location>
        <begin position="1257"/>
        <end position="1276"/>
    </location>
</feature>
<feature type="domain" description="Thioredoxin" evidence="23">
    <location>
        <begin position="781"/>
        <end position="909"/>
    </location>
</feature>
<dbReference type="InterPro" id="IPR017937">
    <property type="entry name" value="Thioredoxin_CS"/>
</dbReference>
<feature type="disulfide bond" description="Redox-active" evidence="17">
    <location>
        <begin position="1172"/>
        <end position="1175"/>
    </location>
</feature>
<evidence type="ECO:0000256" key="16">
    <source>
        <dbReference type="ARBA" id="ARBA00039846"/>
    </source>
</evidence>
<accession>A0A556VXC3</accession>
<keyword evidence="25" id="KW-1185">Reference proteome</keyword>
<dbReference type="PANTHER" id="PTHR18929">
    <property type="entry name" value="PROTEIN DISULFIDE ISOMERASE"/>
    <property type="match status" value="1"/>
</dbReference>
<evidence type="ECO:0000313" key="25">
    <source>
        <dbReference type="Proteomes" id="UP000319801"/>
    </source>
</evidence>
<evidence type="ECO:0000256" key="15">
    <source>
        <dbReference type="ARBA" id="ARBA00023284"/>
    </source>
</evidence>
<keyword evidence="8" id="KW-0677">Repeat</keyword>
<sequence>MFGVCEHSTRCSELCSTLPQEAAFTSCPITRANAVWCDSGCDSSPVSRHSTHSYGFPITRFSVALSHVDPTISPSPPLPPHLHHHHLSAKLQIEPATVVERGTDLMLICTANIVYSGAPPLLQFSFFKDYNKHNSNQISQTNTSEQVTYSISKARASHTGTYQCEVKVNGQYVDSSPERISVKGLQTPLLSVDKVVVTEGDAVRVTCRAKEESGELRFFIKNGLSEIYQEKTTSGEVQKNLLLRHAGTAELSCSYVINLGSEVRSSNGSNTISVSVRGKHKITFFTLIGQTLTPALILIGDCFHSNRNVFFILELDFKPMIRITPSANVIEGDSVHISCGLEGQYHGTPSLSLSKGSRLLQTENVPEYKTAVLATDSGRYECSAIINNVEKSVYANLTVKGEKPIKRKRLARNFSHELLTVYPVWFLELFSTPVLTITPTEVFEKQQFTVTCTSSEFASERIEQHDVTYSIYRKNQKLSSGDGTYRDTAHTETNGNYTCSARVNNTIKWSRSTVFTAKVLISKPTIRVLGEVVLGRSFQIECSSDNGSFPITYALKYKYNALVHTRVFGPFRRAVFNASIQQENEIQDFKCEAQNNGASSSQTSDALLAPVTVPVQKPILMTIPEAVDITEDDEVSFLCFVMRGTPPISFKWYQDQSHSPLYTVTVMSNFSVYSVPLVKSVHGGRYHCEALNGAGKQEASDQILVTVKMARWKKGLIIGVCLLCVAGLILALLMRYMAKRVKVASSNGAGIWSERPPVLDSSDAVDVDEPEEPNVEYTEVLHPQRVDPARARPDISEEEDVLVLTKSNFEEALETHPNILVEFYAPWCGHCKALAPEYAKAAGILKEEGSAIRLGKVDATEEADLAQEFGVRGYPTIKFFKGGDKATPKEYTAGRQADDIVNWLKKKTGPAATTITEVTQAESLIADHEVTVIGFFKDAESDGAKTFLKAAGAIDDIPFGISSDAAVFTKYEISKEAVVLFKKFDEGRNTFDGELTEENILNFIRANQLPLVIEFTEQTAPKIFGGEIKSHILLFVPKSSKEFQEKLDHFKKAAEGFKGKILFIFIDSEVEDNQRILEFFGLKKDECPALRLITLEDEMTKYKPESSEITTENIVTFCTAFTEGKLKPHLMSQDIPEDWETNPVKVLVGKNFEEVVFDASKNVFVEFYAPWCGHCKQLAPIWDQLGEKYKDHADIVVAKMDATANEIEAVKVHSFPTLKFFPAGEDRKIIDYSGERTFEGFKKFLESGGKEGGAPAGDEDDDEDIDDLDVEDNEDVEAGRERDEL</sequence>
<keyword evidence="11 17" id="KW-1015">Disulfide bond</keyword>
<evidence type="ECO:0000256" key="20">
    <source>
        <dbReference type="SAM" id="MobiDB-lite"/>
    </source>
</evidence>
<feature type="domain" description="Ig-like" evidence="22">
    <location>
        <begin position="319"/>
        <end position="398"/>
    </location>
</feature>
<keyword evidence="13" id="KW-0143">Chaperone</keyword>
<dbReference type="SUPFAM" id="SSF52833">
    <property type="entry name" value="Thioredoxin-like"/>
    <property type="match status" value="4"/>
</dbReference>
<dbReference type="InterPro" id="IPR040878">
    <property type="entry name" value="IL-40-like_Ig"/>
</dbReference>
<evidence type="ECO:0000256" key="10">
    <source>
        <dbReference type="ARBA" id="ARBA00023136"/>
    </source>
</evidence>
<evidence type="ECO:0000256" key="8">
    <source>
        <dbReference type="ARBA" id="ARBA00022737"/>
    </source>
</evidence>
<dbReference type="Pfam" id="PF13895">
    <property type="entry name" value="Ig_2"/>
    <property type="match status" value="1"/>
</dbReference>
<reference evidence="24 25" key="1">
    <citation type="journal article" date="2019" name="Genome Biol. Evol.">
        <title>Whole-Genome Sequencing of the Giant Devil Catfish, Bagarius yarrelli.</title>
        <authorList>
            <person name="Jiang W."/>
            <person name="Lv Y."/>
            <person name="Cheng L."/>
            <person name="Yang K."/>
            <person name="Chao B."/>
            <person name="Wang X."/>
            <person name="Li Y."/>
            <person name="Pan X."/>
            <person name="You X."/>
            <person name="Zhang Y."/>
            <person name="Yang J."/>
            <person name="Li J."/>
            <person name="Zhang X."/>
            <person name="Liu S."/>
            <person name="Sun C."/>
            <person name="Yang J."/>
            <person name="Shi Q."/>
        </authorList>
    </citation>
    <scope>NUCLEOTIDE SEQUENCE [LARGE SCALE GENOMIC DNA]</scope>
    <source>
        <strain evidence="24">JWS20170419001</strain>
        <tissue evidence="24">Muscle</tissue>
    </source>
</reference>
<dbReference type="NCBIfam" id="TIGR01130">
    <property type="entry name" value="ER_PDI_fam"/>
    <property type="match status" value="1"/>
</dbReference>
<keyword evidence="21" id="KW-0812">Transmembrane</keyword>
<dbReference type="EMBL" id="VCAZ01000442">
    <property type="protein sequence ID" value="TUT94215.1"/>
    <property type="molecule type" value="Genomic_DNA"/>
</dbReference>
<dbReference type="CDD" id="cd02981">
    <property type="entry name" value="PDI_b_family"/>
    <property type="match status" value="1"/>
</dbReference>
<dbReference type="Proteomes" id="UP000319801">
    <property type="component" value="Unassembled WGS sequence"/>
</dbReference>
<dbReference type="FunFam" id="3.40.30.10:FF:000023">
    <property type="entry name" value="Protein disulfide-isomerase"/>
    <property type="match status" value="1"/>
</dbReference>
<proteinExistence type="inferred from homology"/>
<comment type="catalytic activity">
    <reaction evidence="1 19">
        <text>Catalyzes the rearrangement of -S-S- bonds in proteins.</text>
        <dbReference type="EC" id="5.3.4.1"/>
    </reaction>
</comment>
<dbReference type="GO" id="GO:0005886">
    <property type="term" value="C:plasma membrane"/>
    <property type="evidence" value="ECO:0007669"/>
    <property type="project" value="UniProtKB-SubCell"/>
</dbReference>
<dbReference type="GO" id="GO:0034976">
    <property type="term" value="P:response to endoplasmic reticulum stress"/>
    <property type="evidence" value="ECO:0007669"/>
    <property type="project" value="TreeGrafter"/>
</dbReference>
<evidence type="ECO:0000256" key="2">
    <source>
        <dbReference type="ARBA" id="ARBA00004202"/>
    </source>
</evidence>
<dbReference type="InterPro" id="IPR013766">
    <property type="entry name" value="Thioredoxin_domain"/>
</dbReference>
<evidence type="ECO:0000256" key="4">
    <source>
        <dbReference type="ARBA" id="ARBA00006347"/>
    </source>
</evidence>
<dbReference type="Gene3D" id="3.40.30.10">
    <property type="entry name" value="Glutaredoxin"/>
    <property type="match status" value="4"/>
</dbReference>
<evidence type="ECO:0000256" key="5">
    <source>
        <dbReference type="ARBA" id="ARBA00012723"/>
    </source>
</evidence>
<dbReference type="EC" id="5.3.4.1" evidence="5 19"/>
<dbReference type="PROSITE" id="PS51352">
    <property type="entry name" value="THIOREDOXIN_2"/>
    <property type="match status" value="2"/>
</dbReference>
<dbReference type="FunFam" id="3.40.30.10:FF:000027">
    <property type="entry name" value="protein disulfide-isomerase A2"/>
    <property type="match status" value="1"/>
</dbReference>
<feature type="domain" description="Thioredoxin" evidence="23">
    <location>
        <begin position="1121"/>
        <end position="1250"/>
    </location>
</feature>
<dbReference type="InterPro" id="IPR005792">
    <property type="entry name" value="Prot_disulphide_isomerase"/>
</dbReference>
<dbReference type="Pfam" id="PF17736">
    <property type="entry name" value="Ig_C17orf99"/>
    <property type="match status" value="1"/>
</dbReference>
<dbReference type="InterPro" id="IPR003599">
    <property type="entry name" value="Ig_sub"/>
</dbReference>